<evidence type="ECO:0008006" key="5">
    <source>
        <dbReference type="Google" id="ProtNLM"/>
    </source>
</evidence>
<accession>A0A1G9YHZ9</accession>
<keyword evidence="4" id="KW-1185">Reference proteome</keyword>
<protein>
    <recommendedName>
        <fullName evidence="5">Right handed beta helix region</fullName>
    </recommendedName>
</protein>
<evidence type="ECO:0000256" key="1">
    <source>
        <dbReference type="SAM" id="MobiDB-lite"/>
    </source>
</evidence>
<keyword evidence="2" id="KW-0472">Membrane</keyword>
<dbReference type="AlphaFoldDB" id="A0A1G9YHZ9"/>
<proteinExistence type="predicted"/>
<evidence type="ECO:0000313" key="3">
    <source>
        <dbReference type="EMBL" id="SDN08073.1"/>
    </source>
</evidence>
<reference evidence="3 4" key="1">
    <citation type="submission" date="2016-10" db="EMBL/GenBank/DDBJ databases">
        <authorList>
            <person name="de Groot N.N."/>
        </authorList>
    </citation>
    <scope>NUCLEOTIDE SEQUENCE [LARGE SCALE GENOMIC DNA]</scope>
    <source>
        <strain evidence="4">EB21,IBRC-M 10013,KCTC 4048</strain>
    </source>
</reference>
<keyword evidence="2" id="KW-1133">Transmembrane helix</keyword>
<feature type="transmembrane region" description="Helical" evidence="2">
    <location>
        <begin position="12"/>
        <end position="35"/>
    </location>
</feature>
<dbReference type="SUPFAM" id="SSF51126">
    <property type="entry name" value="Pectin lyase-like"/>
    <property type="match status" value="1"/>
</dbReference>
<dbReference type="OrthoDB" id="271106at2157"/>
<dbReference type="Proteomes" id="UP000199370">
    <property type="component" value="Unassembled WGS sequence"/>
</dbReference>
<name>A0A1G9YHZ9_9EURY</name>
<dbReference type="EMBL" id="FNIA01000014">
    <property type="protein sequence ID" value="SDN08073.1"/>
    <property type="molecule type" value="Genomic_DNA"/>
</dbReference>
<organism evidence="3 4">
    <name type="scientific">Haloarchaeobius iranensis</name>
    <dbReference type="NCBI Taxonomy" id="996166"/>
    <lineage>
        <taxon>Archaea</taxon>
        <taxon>Methanobacteriati</taxon>
        <taxon>Methanobacteriota</taxon>
        <taxon>Stenosarchaea group</taxon>
        <taxon>Halobacteria</taxon>
        <taxon>Halobacteriales</taxon>
        <taxon>Halorubellaceae</taxon>
        <taxon>Haloarchaeobius</taxon>
    </lineage>
</organism>
<sequence length="617" mass="62222">MKKNGIELSRRTILVGAATVGVAGAGAGIGTSALFSDNEGFVGNELLAGQLDLVVDYFTDHDQGSFDAGAGQGEVNGDGEAEYTYAAEDVKPGDSGTLVFCPKLVDNDGWLWVGSDGVVDYENGRTEPEADVDPSGGGSAGDPNDGAGAGELSDVVEVDLAYCADVSIDGDAVQIGTVVREFDNPDGYSLADLAKDMESGVLLDGDGTGSTADPYPGSPDGDTQTGPCLCVEWTVPTDVGNEIQTDAVAFDFTFAAVQARHNGEPANPFVDIMVGDGFDYGTIQAAVDAASAGDVVGVADGSYSESVTVGTEGLTLTSARGAMPTIEGPGTGSSATVTVTADGVTVDGFEVTNPGGLLGVKVGDGIDDATVCNNLIRDVGPTGSLGVTGIIVGQGDHRNVSIVGNTVEDLFQDDDGSFATLNGILFDADNSSPGTITDVRVERNVLQDLESTTAPLGIVVQHDVASMDIADNVISGLTADNSLGPGSYTTFAQGLSVDSTAITGMRFVGNFVEDVVSEDGFFGEAIKLEPGAAVDGITVAGNDLLSAIGLNNANGGNPTVTAGNNYWGDAGGPLVIVNNDDDGDVPTSGAGNVDLGTVTESAVTENVDFDPSSGPTA</sequence>
<feature type="region of interest" description="Disordered" evidence="1">
    <location>
        <begin position="121"/>
        <end position="150"/>
    </location>
</feature>
<dbReference type="Gene3D" id="2.160.20.10">
    <property type="entry name" value="Single-stranded right-handed beta-helix, Pectin lyase-like"/>
    <property type="match status" value="1"/>
</dbReference>
<evidence type="ECO:0000256" key="2">
    <source>
        <dbReference type="SAM" id="Phobius"/>
    </source>
</evidence>
<dbReference type="PROSITE" id="PS51318">
    <property type="entry name" value="TAT"/>
    <property type="match status" value="1"/>
</dbReference>
<evidence type="ECO:0000313" key="4">
    <source>
        <dbReference type="Proteomes" id="UP000199370"/>
    </source>
</evidence>
<dbReference type="RefSeq" id="WP_089734453.1">
    <property type="nucleotide sequence ID" value="NZ_FNIA01000014.1"/>
</dbReference>
<keyword evidence="2" id="KW-0812">Transmembrane</keyword>
<dbReference type="InterPro" id="IPR006311">
    <property type="entry name" value="TAT_signal"/>
</dbReference>
<gene>
    <name evidence="3" type="ORF">SAMN05192554_11455</name>
</gene>
<dbReference type="STRING" id="996166.SAMN05192554_11455"/>
<dbReference type="InterPro" id="IPR012334">
    <property type="entry name" value="Pectin_lyas_fold"/>
</dbReference>
<dbReference type="InterPro" id="IPR011050">
    <property type="entry name" value="Pectin_lyase_fold/virulence"/>
</dbReference>